<dbReference type="OrthoDB" id="9801358at2"/>
<proteinExistence type="predicted"/>
<comment type="caution">
    <text evidence="1">The sequence shown here is derived from an EMBL/GenBank/DDBJ whole genome shotgun (WGS) entry which is preliminary data.</text>
</comment>
<keyword evidence="2" id="KW-1185">Reference proteome</keyword>
<dbReference type="RefSeq" id="WP_161256252.1">
    <property type="nucleotide sequence ID" value="NZ_WXEY01000004.1"/>
</dbReference>
<accession>A0A845L2J3</accession>
<name>A0A845L2J3_9FIRM</name>
<dbReference type="Pfam" id="PF06953">
    <property type="entry name" value="ArsD"/>
    <property type="match status" value="1"/>
</dbReference>
<dbReference type="EMBL" id="WXEY01000004">
    <property type="protein sequence ID" value="MZP29225.1"/>
    <property type="molecule type" value="Genomic_DNA"/>
</dbReference>
<dbReference type="AlphaFoldDB" id="A0A845L2J3"/>
<dbReference type="GO" id="GO:0045892">
    <property type="term" value="P:negative regulation of DNA-templated transcription"/>
    <property type="evidence" value="ECO:0007669"/>
    <property type="project" value="InterPro"/>
</dbReference>
<gene>
    <name evidence="1" type="primary">arsD</name>
    <name evidence="1" type="ORF">GTO91_05835</name>
</gene>
<protein>
    <submittedName>
        <fullName evidence="1">Arsenite efflux transporter metallochaperone ArsD</fullName>
    </submittedName>
</protein>
<dbReference type="GO" id="GO:0046685">
    <property type="term" value="P:response to arsenic-containing substance"/>
    <property type="evidence" value="ECO:0007669"/>
    <property type="project" value="InterPro"/>
</dbReference>
<dbReference type="Proteomes" id="UP000463470">
    <property type="component" value="Unassembled WGS sequence"/>
</dbReference>
<sequence length="102" mass="11226">MKKLDVYEPAMCCSTGVCGPSVDPKLVQFAQDVRWLEAQGATVNRYNLAQSLQAFADSSLIRAALEKEGNKALPAFVMNDAILLKGRYPSRDELAQWFGIGM</sequence>
<dbReference type="GO" id="GO:0003677">
    <property type="term" value="F:DNA binding"/>
    <property type="evidence" value="ECO:0007669"/>
    <property type="project" value="InterPro"/>
</dbReference>
<evidence type="ECO:0000313" key="1">
    <source>
        <dbReference type="EMBL" id="MZP29225.1"/>
    </source>
</evidence>
<organism evidence="1 2">
    <name type="scientific">Heliomicrobium undosum</name>
    <dbReference type="NCBI Taxonomy" id="121734"/>
    <lineage>
        <taxon>Bacteria</taxon>
        <taxon>Bacillati</taxon>
        <taxon>Bacillota</taxon>
        <taxon>Clostridia</taxon>
        <taxon>Eubacteriales</taxon>
        <taxon>Heliobacteriaceae</taxon>
        <taxon>Heliomicrobium</taxon>
    </lineage>
</organism>
<dbReference type="NCBIfam" id="NF033727">
    <property type="entry name" value="chaperon_ArsD"/>
    <property type="match status" value="1"/>
</dbReference>
<reference evidence="1 2" key="1">
    <citation type="submission" date="2020-01" db="EMBL/GenBank/DDBJ databases">
        <title>Whole-genome sequence of Heliobacterium undosum DSM 13378.</title>
        <authorList>
            <person name="Kyndt J.A."/>
            <person name="Meyer T.E."/>
        </authorList>
    </citation>
    <scope>NUCLEOTIDE SEQUENCE [LARGE SCALE GENOMIC DNA]</scope>
    <source>
        <strain evidence="1 2">DSM 13378</strain>
    </source>
</reference>
<evidence type="ECO:0000313" key="2">
    <source>
        <dbReference type="Proteomes" id="UP000463470"/>
    </source>
</evidence>
<dbReference type="Gene3D" id="3.40.30.10">
    <property type="entry name" value="Glutaredoxin"/>
    <property type="match status" value="1"/>
</dbReference>
<dbReference type="InterPro" id="IPR010712">
    <property type="entry name" value="Arsenical-R_ArsD"/>
</dbReference>